<feature type="transmembrane region" description="Helical" evidence="6">
    <location>
        <begin position="193"/>
        <end position="218"/>
    </location>
</feature>
<feature type="transmembrane region" description="Helical" evidence="6">
    <location>
        <begin position="60"/>
        <end position="81"/>
    </location>
</feature>
<keyword evidence="2 6" id="KW-0812">Transmembrane</keyword>
<dbReference type="Pfam" id="PF20684">
    <property type="entry name" value="Fung_rhodopsin"/>
    <property type="match status" value="1"/>
</dbReference>
<evidence type="ECO:0000256" key="1">
    <source>
        <dbReference type="ARBA" id="ARBA00004141"/>
    </source>
</evidence>
<organism evidence="8 9">
    <name type="scientific">Podospora australis</name>
    <dbReference type="NCBI Taxonomy" id="1536484"/>
    <lineage>
        <taxon>Eukaryota</taxon>
        <taxon>Fungi</taxon>
        <taxon>Dikarya</taxon>
        <taxon>Ascomycota</taxon>
        <taxon>Pezizomycotina</taxon>
        <taxon>Sordariomycetes</taxon>
        <taxon>Sordariomycetidae</taxon>
        <taxon>Sordariales</taxon>
        <taxon>Podosporaceae</taxon>
        <taxon>Podospora</taxon>
    </lineage>
</organism>
<feature type="transmembrane region" description="Helical" evidence="6">
    <location>
        <begin position="273"/>
        <end position="295"/>
    </location>
</feature>
<reference evidence="8" key="1">
    <citation type="journal article" date="2023" name="Mol. Phylogenet. Evol.">
        <title>Genome-scale phylogeny and comparative genomics of the fungal order Sordariales.</title>
        <authorList>
            <person name="Hensen N."/>
            <person name="Bonometti L."/>
            <person name="Westerberg I."/>
            <person name="Brannstrom I.O."/>
            <person name="Guillou S."/>
            <person name="Cros-Aarteil S."/>
            <person name="Calhoun S."/>
            <person name="Haridas S."/>
            <person name="Kuo A."/>
            <person name="Mondo S."/>
            <person name="Pangilinan J."/>
            <person name="Riley R."/>
            <person name="LaButti K."/>
            <person name="Andreopoulos B."/>
            <person name="Lipzen A."/>
            <person name="Chen C."/>
            <person name="Yan M."/>
            <person name="Daum C."/>
            <person name="Ng V."/>
            <person name="Clum A."/>
            <person name="Steindorff A."/>
            <person name="Ohm R.A."/>
            <person name="Martin F."/>
            <person name="Silar P."/>
            <person name="Natvig D.O."/>
            <person name="Lalanne C."/>
            <person name="Gautier V."/>
            <person name="Ament-Velasquez S.L."/>
            <person name="Kruys A."/>
            <person name="Hutchinson M.I."/>
            <person name="Powell A.J."/>
            <person name="Barry K."/>
            <person name="Miller A.N."/>
            <person name="Grigoriev I.V."/>
            <person name="Debuchy R."/>
            <person name="Gladieux P."/>
            <person name="Hiltunen Thoren M."/>
            <person name="Johannesson H."/>
        </authorList>
    </citation>
    <scope>NUCLEOTIDE SEQUENCE</scope>
    <source>
        <strain evidence="8">PSN309</strain>
    </source>
</reference>
<proteinExistence type="inferred from homology"/>
<evidence type="ECO:0000256" key="4">
    <source>
        <dbReference type="ARBA" id="ARBA00023136"/>
    </source>
</evidence>
<feature type="transmembrane region" description="Helical" evidence="6">
    <location>
        <begin position="147"/>
        <end position="166"/>
    </location>
</feature>
<feature type="domain" description="Rhodopsin" evidence="7">
    <location>
        <begin position="44"/>
        <end position="300"/>
    </location>
</feature>
<keyword evidence="4 6" id="KW-0472">Membrane</keyword>
<gene>
    <name evidence="8" type="ORF">QBC35DRAFT_505785</name>
</gene>
<sequence length="419" mass="47693">MADPTNGVPLEQAFAPTGSDYIAQTPFIVLNWFFFALCLIAFSVRVYIRFVCFRRLLWEDYLMLVALILHSAEAVLVQLYIPYMYKVERAEKGDYSVITPDFFDHANMAFVAFGASINLTFVGVLIIKMNFLLFFKTLGSSVRGFNIAWWLVTLFTIGVTLAQIGMQQFKCFFGGADFIFSGNCTTKQALKHIFFGAIFSSAADAFSDILIVCFPIAILWNSGITLRKKLALTFVFSLVWFTIAVTIVRGAVFHNQYSASADADADVQMQSPTFTWFWFYIEFSVAFIIACIVSFRSLFVQRAKKSSAVREEQERREAAYRSAIRRGWRYKLAMMQDSVLDTCRTLEGWTGSSEETLHMNGLPNIQSGLMTVDFQDDRNWRKKLFSTTTTTTTVRSSHENREYAMDKFDPRPVSAQNAV</sequence>
<protein>
    <recommendedName>
        <fullName evidence="7">Rhodopsin domain-containing protein</fullName>
    </recommendedName>
</protein>
<feature type="transmembrane region" description="Helical" evidence="6">
    <location>
        <begin position="27"/>
        <end position="48"/>
    </location>
</feature>
<comment type="similarity">
    <text evidence="5">Belongs to the SAT4 family.</text>
</comment>
<evidence type="ECO:0000256" key="3">
    <source>
        <dbReference type="ARBA" id="ARBA00022989"/>
    </source>
</evidence>
<evidence type="ECO:0000313" key="8">
    <source>
        <dbReference type="EMBL" id="KAK4184522.1"/>
    </source>
</evidence>
<dbReference type="PANTHER" id="PTHR33048">
    <property type="entry name" value="PTH11-LIKE INTEGRAL MEMBRANE PROTEIN (AFU_ORTHOLOGUE AFUA_5G11245)"/>
    <property type="match status" value="1"/>
</dbReference>
<comment type="caution">
    <text evidence="8">The sequence shown here is derived from an EMBL/GenBank/DDBJ whole genome shotgun (WGS) entry which is preliminary data.</text>
</comment>
<dbReference type="InterPro" id="IPR049326">
    <property type="entry name" value="Rhodopsin_dom_fungi"/>
</dbReference>
<evidence type="ECO:0000256" key="2">
    <source>
        <dbReference type="ARBA" id="ARBA00022692"/>
    </source>
</evidence>
<evidence type="ECO:0000313" key="9">
    <source>
        <dbReference type="Proteomes" id="UP001302126"/>
    </source>
</evidence>
<evidence type="ECO:0000256" key="5">
    <source>
        <dbReference type="ARBA" id="ARBA00038359"/>
    </source>
</evidence>
<keyword evidence="9" id="KW-1185">Reference proteome</keyword>
<comment type="subcellular location">
    <subcellularLocation>
        <location evidence="1">Membrane</location>
        <topology evidence="1">Multi-pass membrane protein</topology>
    </subcellularLocation>
</comment>
<dbReference type="AlphaFoldDB" id="A0AAN7AG06"/>
<evidence type="ECO:0000259" key="7">
    <source>
        <dbReference type="Pfam" id="PF20684"/>
    </source>
</evidence>
<dbReference type="InterPro" id="IPR052337">
    <property type="entry name" value="SAT4-like"/>
</dbReference>
<dbReference type="Proteomes" id="UP001302126">
    <property type="component" value="Unassembled WGS sequence"/>
</dbReference>
<dbReference type="GO" id="GO:0016020">
    <property type="term" value="C:membrane"/>
    <property type="evidence" value="ECO:0007669"/>
    <property type="project" value="UniProtKB-SubCell"/>
</dbReference>
<accession>A0AAN7AG06</accession>
<dbReference type="EMBL" id="MU864485">
    <property type="protein sequence ID" value="KAK4184522.1"/>
    <property type="molecule type" value="Genomic_DNA"/>
</dbReference>
<feature type="transmembrane region" description="Helical" evidence="6">
    <location>
        <begin position="230"/>
        <end position="253"/>
    </location>
</feature>
<reference evidence="8" key="2">
    <citation type="submission" date="2023-05" db="EMBL/GenBank/DDBJ databases">
        <authorList>
            <consortium name="Lawrence Berkeley National Laboratory"/>
            <person name="Steindorff A."/>
            <person name="Hensen N."/>
            <person name="Bonometti L."/>
            <person name="Westerberg I."/>
            <person name="Brannstrom I.O."/>
            <person name="Guillou S."/>
            <person name="Cros-Aarteil S."/>
            <person name="Calhoun S."/>
            <person name="Haridas S."/>
            <person name="Kuo A."/>
            <person name="Mondo S."/>
            <person name="Pangilinan J."/>
            <person name="Riley R."/>
            <person name="Labutti K."/>
            <person name="Andreopoulos B."/>
            <person name="Lipzen A."/>
            <person name="Chen C."/>
            <person name="Yanf M."/>
            <person name="Daum C."/>
            <person name="Ng V."/>
            <person name="Clum A."/>
            <person name="Ohm R."/>
            <person name="Martin F."/>
            <person name="Silar P."/>
            <person name="Natvig D."/>
            <person name="Lalanne C."/>
            <person name="Gautier V."/>
            <person name="Ament-Velasquez S.L."/>
            <person name="Kruys A."/>
            <person name="Hutchinson M.I."/>
            <person name="Powell A.J."/>
            <person name="Barry K."/>
            <person name="Miller A.N."/>
            <person name="Grigoriev I.V."/>
            <person name="Debuchy R."/>
            <person name="Gladieux P."/>
            <person name="Thoren M.H."/>
            <person name="Johannesson H."/>
        </authorList>
    </citation>
    <scope>NUCLEOTIDE SEQUENCE</scope>
    <source>
        <strain evidence="8">PSN309</strain>
    </source>
</reference>
<dbReference type="PANTHER" id="PTHR33048:SF162">
    <property type="entry name" value="SATRATOXIN BIOSYNTHESIS SC1 CLUSTER PROTEIN 4"/>
    <property type="match status" value="1"/>
</dbReference>
<feature type="transmembrane region" description="Helical" evidence="6">
    <location>
        <begin position="110"/>
        <end position="135"/>
    </location>
</feature>
<keyword evidence="3 6" id="KW-1133">Transmembrane helix</keyword>
<name>A0AAN7AG06_9PEZI</name>
<evidence type="ECO:0000256" key="6">
    <source>
        <dbReference type="SAM" id="Phobius"/>
    </source>
</evidence>